<protein>
    <submittedName>
        <fullName evidence="1">Peptidyl-prolyl cis-trans isomerase CYP95</fullName>
    </submittedName>
</protein>
<evidence type="ECO:0000313" key="2">
    <source>
        <dbReference type="Proteomes" id="UP001060215"/>
    </source>
</evidence>
<name>A0ACC0GYH9_9ERIC</name>
<dbReference type="Proteomes" id="UP001060215">
    <property type="component" value="Chromosome 9"/>
</dbReference>
<reference evidence="1 2" key="1">
    <citation type="journal article" date="2022" name="Plant J.">
        <title>Chromosome-level genome of Camellia lanceoleosa provides a valuable resource for understanding genome evolution and self-incompatibility.</title>
        <authorList>
            <person name="Gong W."/>
            <person name="Xiao S."/>
            <person name="Wang L."/>
            <person name="Liao Z."/>
            <person name="Chang Y."/>
            <person name="Mo W."/>
            <person name="Hu G."/>
            <person name="Li W."/>
            <person name="Zhao G."/>
            <person name="Zhu H."/>
            <person name="Hu X."/>
            <person name="Ji K."/>
            <person name="Xiang X."/>
            <person name="Song Q."/>
            <person name="Yuan D."/>
            <person name="Jin S."/>
            <person name="Zhang L."/>
        </authorList>
    </citation>
    <scope>NUCLEOTIDE SEQUENCE [LARGE SCALE GENOMIC DNA]</scope>
    <source>
        <strain evidence="1">SQ_2022a</strain>
    </source>
</reference>
<organism evidence="1 2">
    <name type="scientific">Camellia lanceoleosa</name>
    <dbReference type="NCBI Taxonomy" id="1840588"/>
    <lineage>
        <taxon>Eukaryota</taxon>
        <taxon>Viridiplantae</taxon>
        <taxon>Streptophyta</taxon>
        <taxon>Embryophyta</taxon>
        <taxon>Tracheophyta</taxon>
        <taxon>Spermatophyta</taxon>
        <taxon>Magnoliopsida</taxon>
        <taxon>eudicotyledons</taxon>
        <taxon>Gunneridae</taxon>
        <taxon>Pentapetalae</taxon>
        <taxon>asterids</taxon>
        <taxon>Ericales</taxon>
        <taxon>Theaceae</taxon>
        <taxon>Camellia</taxon>
    </lineage>
</organism>
<dbReference type="EMBL" id="CM045766">
    <property type="protein sequence ID" value="KAI8005181.1"/>
    <property type="molecule type" value="Genomic_DNA"/>
</dbReference>
<keyword evidence="2" id="KW-1185">Reference proteome</keyword>
<comment type="caution">
    <text evidence="1">The sequence shown here is derived from an EMBL/GenBank/DDBJ whole genome shotgun (WGS) entry which is preliminary data.</text>
</comment>
<accession>A0ACC0GYH9</accession>
<evidence type="ECO:0000313" key="1">
    <source>
        <dbReference type="EMBL" id="KAI8005181.1"/>
    </source>
</evidence>
<gene>
    <name evidence="1" type="ORF">LOK49_LG08G00392</name>
</gene>
<keyword evidence="1" id="KW-0413">Isomerase</keyword>
<sequence>MTGRPLHYKGSFCHSIIKGSMAQGGDFLKRDGCCIYEMTSHKLAFKAFISFKNFVSSVSVRIIWSSFLLSVLCVNEDEGMPGGSIFGKKGKFWFKIIVSLSTLGSFAICDAGNEESLDEKYKQLRCDIALG</sequence>
<proteinExistence type="predicted"/>